<keyword evidence="7 9" id="KW-0472">Membrane</keyword>
<feature type="transmembrane region" description="Helical" evidence="9">
    <location>
        <begin position="55"/>
        <end position="75"/>
    </location>
</feature>
<keyword evidence="9" id="KW-0520">NAD</keyword>
<sequence>MLLTYFSLFLAATIVFILLLAAYCVSSRSARDREKQSPFECGFDPKSSARLPFSLRFFLLSVIFLVFDIEIALLLPAPMMIFWGSKTFIICIMIFLLILTIGTLHEWNQGSLNWVYNKHTT</sequence>
<reference evidence="10" key="1">
    <citation type="journal article" date="2020" name="Mitochondrial DNA Part B Resour">
        <title>The complete mitochondrial genome of Phascolosoma scolops (Sipuncula, Phascolosomatidae) from Beibu Bay.</title>
        <authorList>
            <person name="Zhong S."/>
            <person name="Huang L."/>
            <person name="Liu Y."/>
            <person name="Huang G."/>
            <person name="Chen X."/>
        </authorList>
    </citation>
    <scope>NUCLEOTIDE SEQUENCE</scope>
</reference>
<gene>
    <name evidence="10" type="primary">nad3</name>
</gene>
<accession>A0A7D4VA44</accession>
<dbReference type="GO" id="GO:0031966">
    <property type="term" value="C:mitochondrial membrane"/>
    <property type="evidence" value="ECO:0007669"/>
    <property type="project" value="UniProtKB-SubCell"/>
</dbReference>
<evidence type="ECO:0000256" key="8">
    <source>
        <dbReference type="ARBA" id="ARBA00049551"/>
    </source>
</evidence>
<keyword evidence="9" id="KW-0249">Electron transport</keyword>
<evidence type="ECO:0000256" key="6">
    <source>
        <dbReference type="ARBA" id="ARBA00022989"/>
    </source>
</evidence>
<feature type="transmembrane region" description="Helical" evidence="9">
    <location>
        <begin position="6"/>
        <end position="25"/>
    </location>
</feature>
<dbReference type="EMBL" id="MN813482">
    <property type="protein sequence ID" value="QKS32585.1"/>
    <property type="molecule type" value="Genomic_DNA"/>
</dbReference>
<evidence type="ECO:0000256" key="7">
    <source>
        <dbReference type="ARBA" id="ARBA00023136"/>
    </source>
</evidence>
<dbReference type="Pfam" id="PF00507">
    <property type="entry name" value="Oxidored_q4"/>
    <property type="match status" value="1"/>
</dbReference>
<keyword evidence="4 9" id="KW-0813">Transport</keyword>
<comment type="function">
    <text evidence="9">Core subunit of the mitochondrial membrane respiratory chain NADH dehydrogenase (Complex I) which catalyzes electron transfer from NADH through the respiratory chain, using ubiquinone as an electron acceptor. Essential for the catalytic activity of complex I.</text>
</comment>
<organism evidence="10">
    <name type="scientific">Phascolosoma similis</name>
    <dbReference type="NCBI Taxonomy" id="2735967"/>
    <lineage>
        <taxon>Eukaryota</taxon>
        <taxon>Metazoa</taxon>
        <taxon>Spiralia</taxon>
        <taxon>Lophotrochozoa</taxon>
        <taxon>Annelida</taxon>
        <taxon>Sipuncula</taxon>
        <taxon>Phascolosomatidea</taxon>
        <taxon>Phascolosomatiformes</taxon>
        <taxon>Phascolosomatidae</taxon>
        <taxon>Phascolosoma</taxon>
    </lineage>
</organism>
<dbReference type="PANTHER" id="PTHR11058:SF9">
    <property type="entry name" value="NADH-UBIQUINONE OXIDOREDUCTASE CHAIN 3"/>
    <property type="match status" value="1"/>
</dbReference>
<protein>
    <recommendedName>
        <fullName evidence="3 9">NADH-ubiquinone oxidoreductase chain 3</fullName>
        <ecNumber evidence="9">7.1.1.2</ecNumber>
    </recommendedName>
</protein>
<keyword evidence="9 10" id="KW-0496">Mitochondrion</keyword>
<dbReference type="GO" id="GO:0008137">
    <property type="term" value="F:NADH dehydrogenase (ubiquinone) activity"/>
    <property type="evidence" value="ECO:0007669"/>
    <property type="project" value="UniProtKB-UniRule"/>
</dbReference>
<dbReference type="EC" id="7.1.1.2" evidence="9"/>
<keyword evidence="9" id="KW-0679">Respiratory chain</keyword>
<keyword evidence="6 9" id="KW-1133">Transmembrane helix</keyword>
<keyword evidence="9" id="KW-0830">Ubiquinone</keyword>
<evidence type="ECO:0000256" key="1">
    <source>
        <dbReference type="ARBA" id="ARBA00004370"/>
    </source>
</evidence>
<comment type="catalytic activity">
    <reaction evidence="8 9">
        <text>a ubiquinone + NADH + 5 H(+)(in) = a ubiquinol + NAD(+) + 4 H(+)(out)</text>
        <dbReference type="Rhea" id="RHEA:29091"/>
        <dbReference type="Rhea" id="RHEA-COMP:9565"/>
        <dbReference type="Rhea" id="RHEA-COMP:9566"/>
        <dbReference type="ChEBI" id="CHEBI:15378"/>
        <dbReference type="ChEBI" id="CHEBI:16389"/>
        <dbReference type="ChEBI" id="CHEBI:17976"/>
        <dbReference type="ChEBI" id="CHEBI:57540"/>
        <dbReference type="ChEBI" id="CHEBI:57945"/>
        <dbReference type="EC" id="7.1.1.2"/>
    </reaction>
</comment>
<dbReference type="PANTHER" id="PTHR11058">
    <property type="entry name" value="NADH-UBIQUINONE OXIDOREDUCTASE CHAIN 3"/>
    <property type="match status" value="1"/>
</dbReference>
<comment type="similarity">
    <text evidence="2 9">Belongs to the complex I subunit 3 family.</text>
</comment>
<keyword evidence="9" id="KW-1278">Translocase</keyword>
<comment type="subcellular location">
    <subcellularLocation>
        <location evidence="1">Membrane</location>
    </subcellularLocation>
    <subcellularLocation>
        <location evidence="9">Mitochondrion membrane</location>
        <topology evidence="9">Multi-pass membrane protein</topology>
    </subcellularLocation>
</comment>
<evidence type="ECO:0000256" key="3">
    <source>
        <dbReference type="ARBA" id="ARBA00021007"/>
    </source>
</evidence>
<proteinExistence type="inferred from homology"/>
<name>A0A7D4VA44_9ANNE</name>
<evidence type="ECO:0000313" key="10">
    <source>
        <dbReference type="EMBL" id="QKS32585.1"/>
    </source>
</evidence>
<dbReference type="InterPro" id="IPR038430">
    <property type="entry name" value="NDAH_ubi_oxred_su3_sf"/>
</dbReference>
<evidence type="ECO:0000256" key="5">
    <source>
        <dbReference type="ARBA" id="ARBA00022692"/>
    </source>
</evidence>
<dbReference type="GO" id="GO:0030964">
    <property type="term" value="C:NADH dehydrogenase complex"/>
    <property type="evidence" value="ECO:0007669"/>
    <property type="project" value="TreeGrafter"/>
</dbReference>
<geneLocation type="mitochondrion" evidence="10"/>
<keyword evidence="5 9" id="KW-0812">Transmembrane</keyword>
<feature type="transmembrane region" description="Helical" evidence="9">
    <location>
        <begin position="81"/>
        <end position="104"/>
    </location>
</feature>
<dbReference type="AlphaFoldDB" id="A0A7D4VA44"/>
<dbReference type="Gene3D" id="1.20.58.1610">
    <property type="entry name" value="NADH:ubiquinone/plastoquinone oxidoreductase, chain 3"/>
    <property type="match status" value="1"/>
</dbReference>
<evidence type="ECO:0000256" key="4">
    <source>
        <dbReference type="ARBA" id="ARBA00022448"/>
    </source>
</evidence>
<evidence type="ECO:0000256" key="2">
    <source>
        <dbReference type="ARBA" id="ARBA00008472"/>
    </source>
</evidence>
<dbReference type="InterPro" id="IPR000440">
    <property type="entry name" value="NADH_UbQ/plastoQ_OxRdtase_su3"/>
</dbReference>
<evidence type="ECO:0000256" key="9">
    <source>
        <dbReference type="RuleBase" id="RU003640"/>
    </source>
</evidence>